<evidence type="ECO:0000313" key="1">
    <source>
        <dbReference type="EMBL" id="CAB5187407.1"/>
    </source>
</evidence>
<protein>
    <submittedName>
        <fullName evidence="1">Uncharacterized protein</fullName>
    </submittedName>
</protein>
<dbReference type="EMBL" id="LR798208">
    <property type="protein sequence ID" value="CAB5187407.1"/>
    <property type="molecule type" value="Genomic_DNA"/>
</dbReference>
<proteinExistence type="predicted"/>
<name>A0A6J7WDJ5_9CAUD</name>
<organism evidence="1">
    <name type="scientific">uncultured Caudovirales phage</name>
    <dbReference type="NCBI Taxonomy" id="2100421"/>
    <lineage>
        <taxon>Viruses</taxon>
        <taxon>Duplodnaviria</taxon>
        <taxon>Heunggongvirae</taxon>
        <taxon>Uroviricota</taxon>
        <taxon>Caudoviricetes</taxon>
        <taxon>Peduoviridae</taxon>
        <taxon>Maltschvirus</taxon>
        <taxon>Maltschvirus maltsch</taxon>
    </lineage>
</organism>
<reference evidence="1" key="1">
    <citation type="submission" date="2020-05" db="EMBL/GenBank/DDBJ databases">
        <authorList>
            <person name="Chiriac C."/>
            <person name="Salcher M."/>
            <person name="Ghai R."/>
            <person name="Kavagutti S V."/>
        </authorList>
    </citation>
    <scope>NUCLEOTIDE SEQUENCE</scope>
</reference>
<sequence>MATTLNFTTAPFTKVTQFTATDTTVTKDILPVNATKDRRIYGITVYTDESAVKDLYLYISDGTTTWRLSTFNIPINSGNTNAIVPVDLFSSTQLSPFIKNRDASGAPYLHIPATWSVRASYGATMTAAKTSNIVIIGELY</sequence>
<accession>A0A6J7WDJ5</accession>
<gene>
    <name evidence="1" type="ORF">UFOVP163_42</name>
</gene>